<organism evidence="5 6">
    <name type="scientific">Dyadobacter endophyticus</name>
    <dbReference type="NCBI Taxonomy" id="1749036"/>
    <lineage>
        <taxon>Bacteria</taxon>
        <taxon>Pseudomonadati</taxon>
        <taxon>Bacteroidota</taxon>
        <taxon>Cytophagia</taxon>
        <taxon>Cytophagales</taxon>
        <taxon>Spirosomataceae</taxon>
        <taxon>Dyadobacter</taxon>
    </lineage>
</organism>
<dbReference type="Pfam" id="PF02595">
    <property type="entry name" value="Gly_kinase"/>
    <property type="match status" value="1"/>
</dbReference>
<sequence>MPVNILVAPDKFRGSMEAAEVCDAVTNGVKKAYPNAQVTAIPLADGGEGTSKILTRQANGSEVSVTVLDPLNRPIKATYGLSEDHQVAFIEMAAASGLGLLKTEERNPLRTSTFGTGQLLVDALDRGVKKIILGIGGSATTDGGIGMAEALGYAFKDAEGHTLLPNGESLGKIASIDTHNADPRLALVSVVVACDVTNPLFGKEGAAFVYGPQKGADTEMVVQLDHGLQTLAHVATRAFGRDVSLVAGAGAAGGLGAGCMWFLDAVLKDGISIVMEQCNIASLVANADLVITGEGKVDEQTLAGKVVKGLAGLCKSHRVPLAVVCGTLQITAEQAKDAGMTYAVSVLNRPMDLNAAQNEAFQLVSDATFQLMRLFFFNRGTVKA</sequence>
<evidence type="ECO:0000256" key="1">
    <source>
        <dbReference type="ARBA" id="ARBA00006284"/>
    </source>
</evidence>
<dbReference type="Gene3D" id="3.90.1510.10">
    <property type="entry name" value="Glycerate kinase, domain 2"/>
    <property type="match status" value="1"/>
</dbReference>
<dbReference type="SUPFAM" id="SSF110738">
    <property type="entry name" value="Glycerate kinase I"/>
    <property type="match status" value="1"/>
</dbReference>
<dbReference type="EMBL" id="BMIA01000002">
    <property type="protein sequence ID" value="GGH37819.1"/>
    <property type="molecule type" value="Genomic_DNA"/>
</dbReference>
<comment type="similarity">
    <text evidence="1 4">Belongs to the glycerate kinase type-1 family.</text>
</comment>
<dbReference type="InterPro" id="IPR018193">
    <property type="entry name" value="Glyc_kinase_flavodox-like_fold"/>
</dbReference>
<name>A0ABQ1YT41_9BACT</name>
<dbReference type="InterPro" id="IPR018197">
    <property type="entry name" value="Glycerate_kinase_RE-like"/>
</dbReference>
<evidence type="ECO:0000256" key="3">
    <source>
        <dbReference type="ARBA" id="ARBA00022777"/>
    </source>
</evidence>
<dbReference type="InterPro" id="IPR036129">
    <property type="entry name" value="Glycerate_kinase_sf"/>
</dbReference>
<proteinExistence type="inferred from homology"/>
<evidence type="ECO:0000256" key="2">
    <source>
        <dbReference type="ARBA" id="ARBA00022679"/>
    </source>
</evidence>
<comment type="caution">
    <text evidence="5">The sequence shown here is derived from an EMBL/GenBank/DDBJ whole genome shotgun (WGS) entry which is preliminary data.</text>
</comment>
<gene>
    <name evidence="5" type="ORF">GCM10007423_31120</name>
</gene>
<evidence type="ECO:0000313" key="6">
    <source>
        <dbReference type="Proteomes" id="UP000600214"/>
    </source>
</evidence>
<protein>
    <submittedName>
        <fullName evidence="5">Glycerate kinase</fullName>
    </submittedName>
</protein>
<dbReference type="InterPro" id="IPR004381">
    <property type="entry name" value="Glycerate_kinase"/>
</dbReference>
<dbReference type="NCBIfam" id="TIGR00045">
    <property type="entry name" value="glycerate kinase"/>
    <property type="match status" value="1"/>
</dbReference>
<keyword evidence="3 4" id="KW-0418">Kinase</keyword>
<accession>A0ABQ1YT41</accession>
<keyword evidence="6" id="KW-1185">Reference proteome</keyword>
<dbReference type="PANTHER" id="PTHR21599">
    <property type="entry name" value="GLYCERATE KINASE"/>
    <property type="match status" value="1"/>
</dbReference>
<keyword evidence="2 4" id="KW-0808">Transferase</keyword>
<reference evidence="6" key="1">
    <citation type="journal article" date="2019" name="Int. J. Syst. Evol. Microbiol.">
        <title>The Global Catalogue of Microorganisms (GCM) 10K type strain sequencing project: providing services to taxonomists for standard genome sequencing and annotation.</title>
        <authorList>
            <consortium name="The Broad Institute Genomics Platform"/>
            <consortium name="The Broad Institute Genome Sequencing Center for Infectious Disease"/>
            <person name="Wu L."/>
            <person name="Ma J."/>
        </authorList>
    </citation>
    <scope>NUCLEOTIDE SEQUENCE [LARGE SCALE GENOMIC DNA]</scope>
    <source>
        <strain evidence="6">CGMCC 1.15288</strain>
    </source>
</reference>
<evidence type="ECO:0000256" key="4">
    <source>
        <dbReference type="PIRNR" id="PIRNR006078"/>
    </source>
</evidence>
<dbReference type="Gene3D" id="3.40.50.10350">
    <property type="entry name" value="Glycerate kinase, domain 1"/>
    <property type="match status" value="1"/>
</dbReference>
<dbReference type="Proteomes" id="UP000600214">
    <property type="component" value="Unassembled WGS sequence"/>
</dbReference>
<dbReference type="PANTHER" id="PTHR21599:SF0">
    <property type="entry name" value="GLYCERATE KINASE"/>
    <property type="match status" value="1"/>
</dbReference>
<evidence type="ECO:0000313" key="5">
    <source>
        <dbReference type="EMBL" id="GGH37819.1"/>
    </source>
</evidence>
<dbReference type="PIRSF" id="PIRSF006078">
    <property type="entry name" value="GlxK"/>
    <property type="match status" value="1"/>
</dbReference>
<dbReference type="GO" id="GO:0016301">
    <property type="term" value="F:kinase activity"/>
    <property type="evidence" value="ECO:0007669"/>
    <property type="project" value="UniProtKB-KW"/>
</dbReference>